<evidence type="ECO:0000313" key="4">
    <source>
        <dbReference type="Proteomes" id="UP000593833"/>
    </source>
</evidence>
<sequence>MPTLAEHNRQADAAYKEAAPHEHWIDELKDGRHVLIRPLTAADREREYDFIKNLSPESRHARFLGEINEPGKRLMDQLMNVDNQHRMAFIALVHDNGKLIEIGVARYAEAKEHECECAVTVADNWQQQGLGYILMQHLIKAARANGFKRMYTIDGATNSRLRDLIHDLGFHSVIDPNDSTQVISSIEL</sequence>
<dbReference type="EMBL" id="CP063233">
    <property type="protein sequence ID" value="QOU02286.1"/>
    <property type="molecule type" value="Genomic_DNA"/>
</dbReference>
<dbReference type="GO" id="GO:0016747">
    <property type="term" value="F:acyltransferase activity, transferring groups other than amino-acyl groups"/>
    <property type="evidence" value="ECO:0007669"/>
    <property type="project" value="InterPro"/>
</dbReference>
<dbReference type="AlphaFoldDB" id="A0A1B3D1G4"/>
<dbReference type="OrthoDB" id="9807426at2"/>
<evidence type="ECO:0000256" key="2">
    <source>
        <dbReference type="ARBA" id="ARBA00023315"/>
    </source>
</evidence>
<dbReference type="PANTHER" id="PTHR43072:SF23">
    <property type="entry name" value="UPF0039 PROTEIN C11D3.02C"/>
    <property type="match status" value="1"/>
</dbReference>
<keyword evidence="2" id="KW-0012">Acyltransferase</keyword>
<evidence type="ECO:0000256" key="1">
    <source>
        <dbReference type="ARBA" id="ARBA00022679"/>
    </source>
</evidence>
<dbReference type="Proteomes" id="UP000593833">
    <property type="component" value="Chromosome"/>
</dbReference>
<name>A0A1B3D1G4_PSEFL</name>
<organism evidence="3 4">
    <name type="scientific">Pseudomonas fluorescens</name>
    <dbReference type="NCBI Taxonomy" id="294"/>
    <lineage>
        <taxon>Bacteria</taxon>
        <taxon>Pseudomonadati</taxon>
        <taxon>Pseudomonadota</taxon>
        <taxon>Gammaproteobacteria</taxon>
        <taxon>Pseudomonadales</taxon>
        <taxon>Pseudomonadaceae</taxon>
        <taxon>Pseudomonas</taxon>
    </lineage>
</organism>
<evidence type="ECO:0000313" key="3">
    <source>
        <dbReference type="EMBL" id="QOU02286.1"/>
    </source>
</evidence>
<dbReference type="PROSITE" id="PS51186">
    <property type="entry name" value="GNAT"/>
    <property type="match status" value="1"/>
</dbReference>
<dbReference type="Pfam" id="PF00583">
    <property type="entry name" value="Acetyltransf_1"/>
    <property type="match status" value="1"/>
</dbReference>
<dbReference type="InterPro" id="IPR016181">
    <property type="entry name" value="Acyl_CoA_acyltransferase"/>
</dbReference>
<dbReference type="CDD" id="cd04301">
    <property type="entry name" value="NAT_SF"/>
    <property type="match status" value="1"/>
</dbReference>
<dbReference type="RefSeq" id="WP_069077408.1">
    <property type="nucleotide sequence ID" value="NZ_CP015637.1"/>
</dbReference>
<dbReference type="InterPro" id="IPR000182">
    <property type="entry name" value="GNAT_dom"/>
</dbReference>
<dbReference type="SUPFAM" id="SSF55729">
    <property type="entry name" value="Acyl-CoA N-acyltransferases (Nat)"/>
    <property type="match status" value="1"/>
</dbReference>
<dbReference type="Gene3D" id="3.40.630.30">
    <property type="match status" value="1"/>
</dbReference>
<gene>
    <name evidence="3" type="ORF">IM720_16230</name>
</gene>
<reference evidence="3 4" key="1">
    <citation type="submission" date="2020-10" db="EMBL/GenBank/DDBJ databases">
        <title>Complete genome sequence of a novel Pseudomonas fluorescens strain isolated from the flower of kumarahou (Pomaderris kumeraho).</title>
        <authorList>
            <person name="Summers M.C."/>
            <person name="Nowak V."/>
            <person name="Fairhurst M.J."/>
            <person name="Owen J.G."/>
            <person name="Gerth M.L."/>
            <person name="Patrick W.M."/>
        </authorList>
    </citation>
    <scope>NUCLEOTIDE SEQUENCE [LARGE SCALE GENOMIC DNA]</scope>
    <source>
        <strain evidence="3 4">KF1</strain>
    </source>
</reference>
<dbReference type="PANTHER" id="PTHR43072">
    <property type="entry name" value="N-ACETYLTRANSFERASE"/>
    <property type="match status" value="1"/>
</dbReference>
<accession>A0A1B3D1G4</accession>
<protein>
    <submittedName>
        <fullName evidence="3">GNAT family N-acetyltransferase</fullName>
    </submittedName>
</protein>
<proteinExistence type="predicted"/>
<keyword evidence="1 3" id="KW-0808">Transferase</keyword>